<dbReference type="Gene3D" id="2.60.120.40">
    <property type="match status" value="2"/>
</dbReference>
<reference evidence="4" key="1">
    <citation type="journal article" date="2012" name="Nature">
        <title>The oyster genome reveals stress adaptation and complexity of shell formation.</title>
        <authorList>
            <person name="Zhang G."/>
            <person name="Fang X."/>
            <person name="Guo X."/>
            <person name="Li L."/>
            <person name="Luo R."/>
            <person name="Xu F."/>
            <person name="Yang P."/>
            <person name="Zhang L."/>
            <person name="Wang X."/>
            <person name="Qi H."/>
            <person name="Xiong Z."/>
            <person name="Que H."/>
            <person name="Xie Y."/>
            <person name="Holland P.W."/>
            <person name="Paps J."/>
            <person name="Zhu Y."/>
            <person name="Wu F."/>
            <person name="Chen Y."/>
            <person name="Wang J."/>
            <person name="Peng C."/>
            <person name="Meng J."/>
            <person name="Yang L."/>
            <person name="Liu J."/>
            <person name="Wen B."/>
            <person name="Zhang N."/>
            <person name="Huang Z."/>
            <person name="Zhu Q."/>
            <person name="Feng Y."/>
            <person name="Mount A."/>
            <person name="Hedgecock D."/>
            <person name="Xu Z."/>
            <person name="Liu Y."/>
            <person name="Domazet-Loso T."/>
            <person name="Du Y."/>
            <person name="Sun X."/>
            <person name="Zhang S."/>
            <person name="Liu B."/>
            <person name="Cheng P."/>
            <person name="Jiang X."/>
            <person name="Li J."/>
            <person name="Fan D."/>
            <person name="Wang W."/>
            <person name="Fu W."/>
            <person name="Wang T."/>
            <person name="Wang B."/>
            <person name="Zhang J."/>
            <person name="Peng Z."/>
            <person name="Li Y."/>
            <person name="Li N."/>
            <person name="Wang J."/>
            <person name="Chen M."/>
            <person name="He Y."/>
            <person name="Tan F."/>
            <person name="Song X."/>
            <person name="Zheng Q."/>
            <person name="Huang R."/>
            <person name="Yang H."/>
            <person name="Du X."/>
            <person name="Chen L."/>
            <person name="Yang M."/>
            <person name="Gaffney P.M."/>
            <person name="Wang S."/>
            <person name="Luo L."/>
            <person name="She Z."/>
            <person name="Ming Y."/>
            <person name="Huang W."/>
            <person name="Zhang S."/>
            <person name="Huang B."/>
            <person name="Zhang Y."/>
            <person name="Qu T."/>
            <person name="Ni P."/>
            <person name="Miao G."/>
            <person name="Wang J."/>
            <person name="Wang Q."/>
            <person name="Steinberg C.E."/>
            <person name="Wang H."/>
            <person name="Li N."/>
            <person name="Qian L."/>
            <person name="Zhang G."/>
            <person name="Li Y."/>
            <person name="Yang H."/>
            <person name="Liu X."/>
            <person name="Wang J."/>
            <person name="Yin Y."/>
            <person name="Wang J."/>
        </authorList>
    </citation>
    <scope>NUCLEOTIDE SEQUENCE [LARGE SCALE GENOMIC DNA]</scope>
    <source>
        <strain evidence="4">05x7-T-G4-1.051#20</strain>
    </source>
</reference>
<dbReference type="InParanoid" id="K1Q2A5"/>
<dbReference type="PROSITE" id="PS50871">
    <property type="entry name" value="C1Q"/>
    <property type="match status" value="2"/>
</dbReference>
<dbReference type="PANTHER" id="PTHR15427">
    <property type="entry name" value="EMILIN ELASTIN MICROFIBRIL INTERFACE-LOCATED PROTEIN ELASTIN MICROFIBRIL INTERFACER"/>
    <property type="match status" value="1"/>
</dbReference>
<feature type="domain" description="C1q" evidence="3">
    <location>
        <begin position="247"/>
        <end position="381"/>
    </location>
</feature>
<evidence type="ECO:0000256" key="2">
    <source>
        <dbReference type="ARBA" id="ARBA00022525"/>
    </source>
</evidence>
<dbReference type="EMBL" id="JH816228">
    <property type="protein sequence ID" value="EKC23000.1"/>
    <property type="molecule type" value="Genomic_DNA"/>
</dbReference>
<sequence>MSDLTHFMFGLCIYALMQNIQATSPSQFIEDINGYRRACKSIGWEPKQDCVAYNVIAFHANLKSHLNNVPVNSTIKFENVQLNKGNGYDPKTGIFTAPEDGVYSFAWSFLSQAGGTVYIAAVVDNADHAHTCIETQQSKFINTSGHLLYELRKGNKKLRTIIIWETYKNIILSRYLSRRIFANPACLLFTVNTHAIMLAYVRLSFFLWLYTSICCVQTTSPAQFMDDISGYRSACKTIGWEPKKDCTAYNVIAFHANLKSHLNNLSPNTTMKFENVQLNKGNGYDPATGMFTAPEDGVYSFTWSFLTNKGGTVYIAAVVDNVDHVHTCINTQQSAHISTSGHLIYELKRGNKVWIRTWNVPATFIHGGYYTYFSGSKINSI</sequence>
<feature type="domain" description="C1q" evidence="3">
    <location>
        <begin position="51"/>
        <end position="154"/>
    </location>
</feature>
<dbReference type="Pfam" id="PF00386">
    <property type="entry name" value="C1q"/>
    <property type="match status" value="2"/>
</dbReference>
<dbReference type="SMART" id="SM00110">
    <property type="entry name" value="C1Q"/>
    <property type="match status" value="2"/>
</dbReference>
<dbReference type="PANTHER" id="PTHR15427:SF2">
    <property type="entry name" value="EMILIN-3"/>
    <property type="match status" value="1"/>
</dbReference>
<dbReference type="PRINTS" id="PR00007">
    <property type="entry name" value="COMPLEMNTC1Q"/>
</dbReference>
<dbReference type="InterPro" id="IPR050392">
    <property type="entry name" value="Collagen/C1q_domain"/>
</dbReference>
<organism evidence="4">
    <name type="scientific">Magallana gigas</name>
    <name type="common">Pacific oyster</name>
    <name type="synonym">Crassostrea gigas</name>
    <dbReference type="NCBI Taxonomy" id="29159"/>
    <lineage>
        <taxon>Eukaryota</taxon>
        <taxon>Metazoa</taxon>
        <taxon>Spiralia</taxon>
        <taxon>Lophotrochozoa</taxon>
        <taxon>Mollusca</taxon>
        <taxon>Bivalvia</taxon>
        <taxon>Autobranchia</taxon>
        <taxon>Pteriomorphia</taxon>
        <taxon>Ostreida</taxon>
        <taxon>Ostreoidea</taxon>
        <taxon>Ostreidae</taxon>
        <taxon>Magallana</taxon>
    </lineage>
</organism>
<dbReference type="SUPFAM" id="SSF49842">
    <property type="entry name" value="TNF-like"/>
    <property type="match status" value="2"/>
</dbReference>
<comment type="subcellular location">
    <subcellularLocation>
        <location evidence="1">Secreted</location>
    </subcellularLocation>
</comment>
<dbReference type="InterPro" id="IPR001073">
    <property type="entry name" value="C1q_dom"/>
</dbReference>
<dbReference type="GO" id="GO:0005576">
    <property type="term" value="C:extracellular region"/>
    <property type="evidence" value="ECO:0007669"/>
    <property type="project" value="UniProtKB-SubCell"/>
</dbReference>
<protein>
    <submittedName>
        <fullName evidence="4">Complement C1q tumor necrosis factor-related protein 3</fullName>
    </submittedName>
</protein>
<accession>K1Q2A5</accession>
<keyword evidence="2" id="KW-0964">Secreted</keyword>
<dbReference type="HOGENOM" id="CLU_726171_0_0_1"/>
<evidence type="ECO:0000256" key="1">
    <source>
        <dbReference type="ARBA" id="ARBA00004613"/>
    </source>
</evidence>
<dbReference type="GO" id="GO:0031012">
    <property type="term" value="C:extracellular matrix"/>
    <property type="evidence" value="ECO:0007669"/>
    <property type="project" value="TreeGrafter"/>
</dbReference>
<dbReference type="InterPro" id="IPR008983">
    <property type="entry name" value="Tumour_necrosis_fac-like_dom"/>
</dbReference>
<gene>
    <name evidence="4" type="ORF">CGI_10000983</name>
</gene>
<evidence type="ECO:0000313" key="4">
    <source>
        <dbReference type="EMBL" id="EKC23000.1"/>
    </source>
</evidence>
<name>K1Q2A5_MAGGI</name>
<dbReference type="AlphaFoldDB" id="K1Q2A5"/>
<evidence type="ECO:0000259" key="3">
    <source>
        <dbReference type="PROSITE" id="PS50871"/>
    </source>
</evidence>
<proteinExistence type="predicted"/>